<name>A0A645C7D7_9ZZZZ</name>
<dbReference type="AlphaFoldDB" id="A0A645C7D7"/>
<proteinExistence type="predicted"/>
<sequence>MANCLNMIPTIPPMKSIGRKTTSVVAVEAAIAIPISEAPKIAACLSFDPFSICWVMFSNTTMALSTTIPIAITKAINENRLMV</sequence>
<comment type="caution">
    <text evidence="1">The sequence shown here is derived from an EMBL/GenBank/DDBJ whole genome shotgun (WGS) entry which is preliminary data.</text>
</comment>
<dbReference type="EMBL" id="VSSQ01025492">
    <property type="protein sequence ID" value="MPM73650.1"/>
    <property type="molecule type" value="Genomic_DNA"/>
</dbReference>
<protein>
    <submittedName>
        <fullName evidence="1">Uncharacterized protein</fullName>
    </submittedName>
</protein>
<evidence type="ECO:0000313" key="1">
    <source>
        <dbReference type="EMBL" id="MPM73650.1"/>
    </source>
</evidence>
<gene>
    <name evidence="1" type="ORF">SDC9_120632</name>
</gene>
<reference evidence="1" key="1">
    <citation type="submission" date="2019-08" db="EMBL/GenBank/DDBJ databases">
        <authorList>
            <person name="Kucharzyk K."/>
            <person name="Murdoch R.W."/>
            <person name="Higgins S."/>
            <person name="Loffler F."/>
        </authorList>
    </citation>
    <scope>NUCLEOTIDE SEQUENCE</scope>
</reference>
<organism evidence="1">
    <name type="scientific">bioreactor metagenome</name>
    <dbReference type="NCBI Taxonomy" id="1076179"/>
    <lineage>
        <taxon>unclassified sequences</taxon>
        <taxon>metagenomes</taxon>
        <taxon>ecological metagenomes</taxon>
    </lineage>
</organism>
<accession>A0A645C7D7</accession>